<proteinExistence type="inferred from homology"/>
<dbReference type="InterPro" id="IPR005248">
    <property type="entry name" value="NadD/NMNAT"/>
</dbReference>
<gene>
    <name evidence="10" type="primary">nadD</name>
    <name evidence="12" type="ORF">SAMN02745245_00187</name>
</gene>
<dbReference type="PANTHER" id="PTHR39321">
    <property type="entry name" value="NICOTINATE-NUCLEOTIDE ADENYLYLTRANSFERASE-RELATED"/>
    <property type="match status" value="1"/>
</dbReference>
<evidence type="ECO:0000256" key="10">
    <source>
        <dbReference type="HAMAP-Rule" id="MF_00244"/>
    </source>
</evidence>
<dbReference type="InterPro" id="IPR014729">
    <property type="entry name" value="Rossmann-like_a/b/a_fold"/>
</dbReference>
<feature type="domain" description="Cytidyltransferase-like" evidence="11">
    <location>
        <begin position="6"/>
        <end position="172"/>
    </location>
</feature>
<dbReference type="UniPathway" id="UPA00253">
    <property type="reaction ID" value="UER00332"/>
</dbReference>
<dbReference type="SUPFAM" id="SSF52374">
    <property type="entry name" value="Nucleotidylyl transferase"/>
    <property type="match status" value="1"/>
</dbReference>
<name>A0A1M5P5J1_9FIRM</name>
<keyword evidence="3 10" id="KW-0662">Pyridine nucleotide biosynthesis</keyword>
<dbReference type="GO" id="GO:0005524">
    <property type="term" value="F:ATP binding"/>
    <property type="evidence" value="ECO:0007669"/>
    <property type="project" value="UniProtKB-KW"/>
</dbReference>
<accession>A0A1M5P5J1</accession>
<dbReference type="InterPro" id="IPR004821">
    <property type="entry name" value="Cyt_trans-like"/>
</dbReference>
<evidence type="ECO:0000313" key="13">
    <source>
        <dbReference type="Proteomes" id="UP000184032"/>
    </source>
</evidence>
<dbReference type="PANTHER" id="PTHR39321:SF3">
    <property type="entry name" value="PHOSPHOPANTETHEINE ADENYLYLTRANSFERASE"/>
    <property type="match status" value="1"/>
</dbReference>
<reference evidence="13" key="1">
    <citation type="submission" date="2016-11" db="EMBL/GenBank/DDBJ databases">
        <authorList>
            <person name="Varghese N."/>
            <person name="Submissions S."/>
        </authorList>
    </citation>
    <scope>NUCLEOTIDE SEQUENCE [LARGE SCALE GENOMIC DNA]</scope>
    <source>
        <strain evidence="13">DSM 21120</strain>
    </source>
</reference>
<dbReference type="HAMAP" id="MF_00244">
    <property type="entry name" value="NaMN_adenylyltr"/>
    <property type="match status" value="1"/>
</dbReference>
<dbReference type="NCBIfam" id="TIGR00482">
    <property type="entry name" value="nicotinate (nicotinamide) nucleotide adenylyltransferase"/>
    <property type="match status" value="1"/>
</dbReference>
<dbReference type="EC" id="2.7.7.18" evidence="10"/>
<organism evidence="12 13">
    <name type="scientific">Anaerosphaera aminiphila DSM 21120</name>
    <dbReference type="NCBI Taxonomy" id="1120995"/>
    <lineage>
        <taxon>Bacteria</taxon>
        <taxon>Bacillati</taxon>
        <taxon>Bacillota</taxon>
        <taxon>Tissierellia</taxon>
        <taxon>Tissierellales</taxon>
        <taxon>Peptoniphilaceae</taxon>
        <taxon>Anaerosphaera</taxon>
    </lineage>
</organism>
<dbReference type="OrthoDB" id="5295945at2"/>
<evidence type="ECO:0000256" key="6">
    <source>
        <dbReference type="ARBA" id="ARBA00022741"/>
    </source>
</evidence>
<evidence type="ECO:0000259" key="11">
    <source>
        <dbReference type="Pfam" id="PF01467"/>
    </source>
</evidence>
<dbReference type="CDD" id="cd02165">
    <property type="entry name" value="NMNAT"/>
    <property type="match status" value="1"/>
</dbReference>
<keyword evidence="8 10" id="KW-0520">NAD</keyword>
<dbReference type="Pfam" id="PF01467">
    <property type="entry name" value="CTP_transf_like"/>
    <property type="match status" value="1"/>
</dbReference>
<evidence type="ECO:0000313" key="12">
    <source>
        <dbReference type="EMBL" id="SHG96985.1"/>
    </source>
</evidence>
<sequence>MKRYGIMGGTFDPIHVAHLMIAEYAKDEYELDKIIFIPTGTPPHKNECTDSKIRYDMVSLAVEDNVDFEVTDIETNRTELSYSVDTINELKGKYSGSFYFIIGSDTLFQLKTWKKIGELSKNVEFICAVRPEYISTKALEMELLYLKSKYNTKINIIKSPLYELSSTYIRERIQTGKSVKYLLPDKVIKYIEEHKLYRGLS</sequence>
<comment type="catalytic activity">
    <reaction evidence="9 10">
        <text>nicotinate beta-D-ribonucleotide + ATP + H(+) = deamido-NAD(+) + diphosphate</text>
        <dbReference type="Rhea" id="RHEA:22860"/>
        <dbReference type="ChEBI" id="CHEBI:15378"/>
        <dbReference type="ChEBI" id="CHEBI:30616"/>
        <dbReference type="ChEBI" id="CHEBI:33019"/>
        <dbReference type="ChEBI" id="CHEBI:57502"/>
        <dbReference type="ChEBI" id="CHEBI:58437"/>
        <dbReference type="EC" id="2.7.7.18"/>
    </reaction>
</comment>
<dbReference type="Proteomes" id="UP000184032">
    <property type="component" value="Unassembled WGS sequence"/>
</dbReference>
<dbReference type="GO" id="GO:0004515">
    <property type="term" value="F:nicotinate-nucleotide adenylyltransferase activity"/>
    <property type="evidence" value="ECO:0007669"/>
    <property type="project" value="UniProtKB-UniRule"/>
</dbReference>
<evidence type="ECO:0000256" key="5">
    <source>
        <dbReference type="ARBA" id="ARBA00022695"/>
    </source>
</evidence>
<evidence type="ECO:0000256" key="9">
    <source>
        <dbReference type="ARBA" id="ARBA00048721"/>
    </source>
</evidence>
<evidence type="ECO:0000256" key="4">
    <source>
        <dbReference type="ARBA" id="ARBA00022679"/>
    </source>
</evidence>
<dbReference type="AlphaFoldDB" id="A0A1M5P5J1"/>
<dbReference type="NCBIfam" id="NF000840">
    <property type="entry name" value="PRK00071.1-3"/>
    <property type="match status" value="1"/>
</dbReference>
<dbReference type="NCBIfam" id="TIGR00125">
    <property type="entry name" value="cyt_tran_rel"/>
    <property type="match status" value="1"/>
</dbReference>
<evidence type="ECO:0000256" key="8">
    <source>
        <dbReference type="ARBA" id="ARBA00023027"/>
    </source>
</evidence>
<dbReference type="Gene3D" id="3.40.50.620">
    <property type="entry name" value="HUPs"/>
    <property type="match status" value="1"/>
</dbReference>
<comment type="function">
    <text evidence="1 10">Catalyzes the reversible adenylation of nicotinate mononucleotide (NaMN) to nicotinic acid adenine dinucleotide (NaAD).</text>
</comment>
<dbReference type="EMBL" id="FQXI01000001">
    <property type="protein sequence ID" value="SHG96985.1"/>
    <property type="molecule type" value="Genomic_DNA"/>
</dbReference>
<dbReference type="GO" id="GO:0009435">
    <property type="term" value="P:NAD+ biosynthetic process"/>
    <property type="evidence" value="ECO:0007669"/>
    <property type="project" value="UniProtKB-UniRule"/>
</dbReference>
<protein>
    <recommendedName>
        <fullName evidence="10">Probable nicotinate-nucleotide adenylyltransferase</fullName>
        <ecNumber evidence="10">2.7.7.18</ecNumber>
    </recommendedName>
    <alternativeName>
        <fullName evidence="10">Deamido-NAD(+) diphosphorylase</fullName>
    </alternativeName>
    <alternativeName>
        <fullName evidence="10">Deamido-NAD(+) pyrophosphorylase</fullName>
    </alternativeName>
    <alternativeName>
        <fullName evidence="10">Nicotinate mononucleotide adenylyltransferase</fullName>
        <shortName evidence="10">NaMN adenylyltransferase</shortName>
    </alternativeName>
</protein>
<evidence type="ECO:0000256" key="1">
    <source>
        <dbReference type="ARBA" id="ARBA00002324"/>
    </source>
</evidence>
<keyword evidence="6 10" id="KW-0547">Nucleotide-binding</keyword>
<keyword evidence="4 10" id="KW-0808">Transferase</keyword>
<dbReference type="RefSeq" id="WP_073182889.1">
    <property type="nucleotide sequence ID" value="NZ_FQXI01000001.1"/>
</dbReference>
<keyword evidence="13" id="KW-1185">Reference proteome</keyword>
<evidence type="ECO:0000256" key="3">
    <source>
        <dbReference type="ARBA" id="ARBA00022642"/>
    </source>
</evidence>
<comment type="pathway">
    <text evidence="2 10">Cofactor biosynthesis; NAD(+) biosynthesis; deamido-NAD(+) from nicotinate D-ribonucleotide: step 1/1.</text>
</comment>
<keyword evidence="7 10" id="KW-0067">ATP-binding</keyword>
<evidence type="ECO:0000256" key="2">
    <source>
        <dbReference type="ARBA" id="ARBA00005019"/>
    </source>
</evidence>
<comment type="similarity">
    <text evidence="10">Belongs to the NadD family.</text>
</comment>
<evidence type="ECO:0000256" key="7">
    <source>
        <dbReference type="ARBA" id="ARBA00022840"/>
    </source>
</evidence>
<keyword evidence="5 10" id="KW-0548">Nucleotidyltransferase</keyword>
<dbReference type="STRING" id="1120995.SAMN02745245_00187"/>